<dbReference type="InterPro" id="IPR012938">
    <property type="entry name" value="Glc/Sorbosone_DH"/>
</dbReference>
<dbReference type="PANTHER" id="PTHR19328">
    <property type="entry name" value="HEDGEHOG-INTERACTING PROTEIN"/>
    <property type="match status" value="1"/>
</dbReference>
<dbReference type="EMBL" id="CP079194">
    <property type="protein sequence ID" value="QXT38905.1"/>
    <property type="molecule type" value="Genomic_DNA"/>
</dbReference>
<evidence type="ECO:0000313" key="4">
    <source>
        <dbReference type="Proteomes" id="UP000825009"/>
    </source>
</evidence>
<accession>A0A8F6YC48</accession>
<keyword evidence="1" id="KW-0732">Signal</keyword>
<proteinExistence type="predicted"/>
<evidence type="ECO:0000256" key="1">
    <source>
        <dbReference type="SAM" id="SignalP"/>
    </source>
</evidence>
<gene>
    <name evidence="3" type="ORF">KYE46_13310</name>
</gene>
<dbReference type="Pfam" id="PF07995">
    <property type="entry name" value="GSDH"/>
    <property type="match status" value="1"/>
</dbReference>
<dbReference type="KEGG" id="gce:KYE46_13310"/>
<dbReference type="RefSeq" id="WP_219001100.1">
    <property type="nucleotide sequence ID" value="NZ_CP079194.1"/>
</dbReference>
<evidence type="ECO:0000313" key="3">
    <source>
        <dbReference type="EMBL" id="QXT38905.1"/>
    </source>
</evidence>
<protein>
    <submittedName>
        <fullName evidence="3">PQQ-dependent sugar dehydrogenase</fullName>
    </submittedName>
</protein>
<dbReference type="Proteomes" id="UP000825009">
    <property type="component" value="Chromosome"/>
</dbReference>
<dbReference type="AlphaFoldDB" id="A0A8F6YC48"/>
<keyword evidence="4" id="KW-1185">Reference proteome</keyword>
<feature type="signal peptide" evidence="1">
    <location>
        <begin position="1"/>
        <end position="22"/>
    </location>
</feature>
<feature type="chain" id="PRO_5034712243" evidence="1">
    <location>
        <begin position="23"/>
        <end position="401"/>
    </location>
</feature>
<name>A0A8F6YC48_9RHOB</name>
<sequence>MPRSLPAPLLLASLLAGTAAVAQSPVNDGTGSYPASVAAFEAQTEAPEVASDVSFAEEVISGALAHPWGLAILPDDAGYLVTERGGALRHITRDGTMGPEISGVPEVRAMRQGGLLDIALAPDFTESRALFLTYAARDGLAGSATAVARAVLSADHTALSEVEELWRQTPASAIPAHFGSRVLVGDDGTLTVTTGDRFTPENRQLAQEPAEAAYGVTIRLDADLQPITGAVEGALPGVLSYGHRNIQGLALQPGTDTLWLLEHGPAGGDELNILEPGGNYGWPIVSYGVNYNGSDVGDGVQAHGPEFIEPRYYWDPSIAPSDLIFYEGEMFPDWQGDILLGALAGQSLVRLELDGTEVTGEERLRSGEGRVRDVAVDAEGAILILIDDDPGALIRLTPESQ</sequence>
<feature type="domain" description="Glucose/Sorbosone dehydrogenase" evidence="2">
    <location>
        <begin position="64"/>
        <end position="395"/>
    </location>
</feature>
<evidence type="ECO:0000259" key="2">
    <source>
        <dbReference type="Pfam" id="PF07995"/>
    </source>
</evidence>
<reference evidence="3 4" key="1">
    <citation type="submission" date="2021-07" db="EMBL/GenBank/DDBJ databases">
        <title>A novel Jannaschia species isolated from marine dinoflagellate Ceratoperidinium margalefii.</title>
        <authorList>
            <person name="Jiang Y."/>
            <person name="Li Z."/>
        </authorList>
    </citation>
    <scope>NUCLEOTIDE SEQUENCE [LARGE SCALE GENOMIC DNA]</scope>
    <source>
        <strain evidence="3 4">J12C1-MA-4</strain>
    </source>
</reference>
<dbReference type="PANTHER" id="PTHR19328:SF75">
    <property type="entry name" value="ALDOSE SUGAR DEHYDROGENASE YLII"/>
    <property type="match status" value="1"/>
</dbReference>
<organism evidence="3 4">
    <name type="scientific">Gymnodinialimonas ceratoperidinii</name>
    <dbReference type="NCBI Taxonomy" id="2856823"/>
    <lineage>
        <taxon>Bacteria</taxon>
        <taxon>Pseudomonadati</taxon>
        <taxon>Pseudomonadota</taxon>
        <taxon>Alphaproteobacteria</taxon>
        <taxon>Rhodobacterales</taxon>
        <taxon>Paracoccaceae</taxon>
        <taxon>Gymnodinialimonas</taxon>
    </lineage>
</organism>